<feature type="transmembrane region" description="Helical" evidence="1">
    <location>
        <begin position="80"/>
        <end position="103"/>
    </location>
</feature>
<keyword evidence="1" id="KW-1133">Transmembrane helix</keyword>
<dbReference type="OrthoDB" id="9786302at2"/>
<keyword evidence="1" id="KW-0472">Membrane</keyword>
<comment type="caution">
    <text evidence="2">The sequence shown here is derived from an EMBL/GenBank/DDBJ whole genome shotgun (WGS) entry which is preliminary data.</text>
</comment>
<evidence type="ECO:0000313" key="3">
    <source>
        <dbReference type="Proteomes" id="UP000248148"/>
    </source>
</evidence>
<feature type="transmembrane region" description="Helical" evidence="1">
    <location>
        <begin position="48"/>
        <end position="68"/>
    </location>
</feature>
<feature type="transmembrane region" description="Helical" evidence="1">
    <location>
        <begin position="6"/>
        <end position="28"/>
    </location>
</feature>
<proteinExistence type="predicted"/>
<evidence type="ECO:0000313" key="2">
    <source>
        <dbReference type="EMBL" id="PYF01266.1"/>
    </source>
</evidence>
<dbReference type="Pfam" id="PF10027">
    <property type="entry name" value="DUF2269"/>
    <property type="match status" value="1"/>
</dbReference>
<dbReference type="Proteomes" id="UP000248148">
    <property type="component" value="Unassembled WGS sequence"/>
</dbReference>
<feature type="transmembrane region" description="Helical" evidence="1">
    <location>
        <begin position="131"/>
        <end position="151"/>
    </location>
</feature>
<dbReference type="InterPro" id="IPR018729">
    <property type="entry name" value="DUF2269_transmembrane"/>
</dbReference>
<sequence>MYDVLKALHVIGVVLLVGNVTITAYWKVLSDRTNDPKIVAHAQRGVNVADWIFTLAGIALVMIGGYGAAWVKGLPLFDSIWLVGGQILFVVSGMMWLGILVPLQIRQGRAARLFANAERIPMDYLRDSQRWLVWGIIATVPLVAATVLMVLKP</sequence>
<keyword evidence="1" id="KW-0812">Transmembrane</keyword>
<accession>A0A318T9F7</accession>
<keyword evidence="3" id="KW-1185">Reference proteome</keyword>
<organism evidence="2 3">
    <name type="scientific">Rhodopseudomonas faecalis</name>
    <dbReference type="NCBI Taxonomy" id="99655"/>
    <lineage>
        <taxon>Bacteria</taxon>
        <taxon>Pseudomonadati</taxon>
        <taxon>Pseudomonadota</taxon>
        <taxon>Alphaproteobacteria</taxon>
        <taxon>Hyphomicrobiales</taxon>
        <taxon>Nitrobacteraceae</taxon>
        <taxon>Rhodopseudomonas</taxon>
    </lineage>
</organism>
<dbReference type="EMBL" id="QJTI01000024">
    <property type="protein sequence ID" value="PYF01266.1"/>
    <property type="molecule type" value="Genomic_DNA"/>
</dbReference>
<gene>
    <name evidence="2" type="ORF">BJ122_12449</name>
</gene>
<dbReference type="AlphaFoldDB" id="A0A318T9F7"/>
<dbReference type="RefSeq" id="WP_110782225.1">
    <property type="nucleotide sequence ID" value="NZ_QJTI01000024.1"/>
</dbReference>
<protein>
    <submittedName>
        <fullName evidence="2">Putative membrane protein</fullName>
    </submittedName>
</protein>
<reference evidence="2 3" key="1">
    <citation type="submission" date="2018-06" db="EMBL/GenBank/DDBJ databases">
        <title>Genomic Encyclopedia of Archaeal and Bacterial Type Strains, Phase II (KMG-II): from individual species to whole genera.</title>
        <authorList>
            <person name="Goeker M."/>
        </authorList>
    </citation>
    <scope>NUCLEOTIDE SEQUENCE [LARGE SCALE GENOMIC DNA]</scope>
    <source>
        <strain evidence="2 3">JCM 11668</strain>
    </source>
</reference>
<evidence type="ECO:0000256" key="1">
    <source>
        <dbReference type="SAM" id="Phobius"/>
    </source>
</evidence>
<name>A0A318T9F7_9BRAD</name>